<dbReference type="GO" id="GO:0005789">
    <property type="term" value="C:endoplasmic reticulum membrane"/>
    <property type="evidence" value="ECO:0007669"/>
    <property type="project" value="UniProtKB-SubCell"/>
</dbReference>
<evidence type="ECO:0000256" key="8">
    <source>
        <dbReference type="ARBA" id="ARBA00022989"/>
    </source>
</evidence>
<feature type="transmembrane region" description="Helical" evidence="12">
    <location>
        <begin position="310"/>
        <end position="328"/>
    </location>
</feature>
<evidence type="ECO:0000256" key="6">
    <source>
        <dbReference type="ARBA" id="ARBA00022692"/>
    </source>
</evidence>
<feature type="transmembrane region" description="Helical" evidence="12">
    <location>
        <begin position="334"/>
        <end position="354"/>
    </location>
</feature>
<sequence length="602" mass="67420">MRLKPSDFVFLTAVCCYCVLSPYTKVEESFNIQAIHDIYFYGLSKIQSYDHLDFPGVVPRSFIGALFISYVTKILAKIAPPDDKFFVQIMARGILGAFNALSVVALKQTASWAFSLPYEEEQEDESKEKIPPKDSTYKTSIYWFWLMMCVQFHLPYYMSRTLPNFLAFPLFNIAMTYVFEVKDGIALGILAFTAITLRAEVGLFAVLLALVLLGTRRVSILTVVKSLTIGLGIGALLSVGVDSYFWQRPIMLPEVQGFIFNIVNGQAVNWGVEPYSYYWGDVVPRIVNFGGPIVWAFILAGFIRDHSPFHSLRVLGVTSLLYIAAYSFQPHKEWRFIVYTIPLLTLLAGNGIAIMTQRIGKHIGPLPQIGFALFIIAVALMSAAISATKLFASMYNYEGGNALARFHELIPIGPNPNPSEPLVVHFDVPVAMSGATRFGQLYDDASGVSPKYGPWYIYDKTENQELLDDITDSFDYLIVETPPDHVDKVFPPADMYRWKLLDTIPKYFTVNKPALLALFQDMAADPVKYLGTLPEIISLFLGVVEDRDFSKEASAFLSKYVVLLDSVWIYKRVSVTDPTESPSDYPWSAINDTEGAKPTVSA</sequence>
<comment type="catalytic activity">
    <reaction evidence="11">
        <text>an alpha-D-Man-(1-&gt;2)-alpha-D-Man-(1-&gt;2)-alpha-D-Man-(1-&gt;3)-[alpha-D-Man-(1-&gt;2)-alpha-D-Man-(1-&gt;3)-alpha-D-Man-(1-&gt;6)]-beta-D-Man-(1-&gt;4)-beta-D-GlcNAc-(1-&gt;4)-alpha-D-GlcNAc-diphospho-di-trans,poly-cis-dolichol + a di-trans,poly-cis-dolichyl beta-D-mannosyl phosphate = an alpha-D-Man-(1-&gt;2)-alpha-D-Man-(1-&gt;2)-alpha-D-Man-(1-&gt;3)-[alpha-D-Man-(1-&gt;2)-alpha-D-Man-(1-&gt;3)-[alpha-D-Man-(1-&gt;6)]-alpha-D-Man-(1-&gt;6)]-beta-D-Man-(1-&gt;4)-beta-D-GlcNAc-(1-&gt;4)-alpha-D-GlcNAc-diphospho-di-trans,poly-cis-dolichol + a di-trans,poly-cis-dolichyl phosphate + H(+)</text>
        <dbReference type="Rhea" id="RHEA:29535"/>
        <dbReference type="Rhea" id="RHEA-COMP:19498"/>
        <dbReference type="Rhea" id="RHEA-COMP:19501"/>
        <dbReference type="Rhea" id="RHEA-COMP:19518"/>
        <dbReference type="Rhea" id="RHEA-COMP:19519"/>
        <dbReference type="ChEBI" id="CHEBI:15378"/>
        <dbReference type="ChEBI" id="CHEBI:57683"/>
        <dbReference type="ChEBI" id="CHEBI:58211"/>
        <dbReference type="ChEBI" id="CHEBI:132517"/>
        <dbReference type="ChEBI" id="CHEBI:132519"/>
        <dbReference type="EC" id="2.4.1.260"/>
    </reaction>
    <physiologicalReaction direction="left-to-right" evidence="11">
        <dbReference type="Rhea" id="RHEA:29536"/>
    </physiologicalReaction>
</comment>
<dbReference type="InterPro" id="IPR005599">
    <property type="entry name" value="GPI_mannosylTrfase"/>
</dbReference>
<dbReference type="EMBL" id="CABVLU010000002">
    <property type="protein sequence ID" value="VVT49609.1"/>
    <property type="molecule type" value="Genomic_DNA"/>
</dbReference>
<keyword evidence="7 12" id="KW-0256">Endoplasmic reticulum</keyword>
<evidence type="ECO:0000256" key="10">
    <source>
        <dbReference type="ARBA" id="ARBA00044721"/>
    </source>
</evidence>
<dbReference type="Pfam" id="PF03901">
    <property type="entry name" value="Glyco_transf_22"/>
    <property type="match status" value="1"/>
</dbReference>
<evidence type="ECO:0000313" key="15">
    <source>
        <dbReference type="Proteomes" id="UP000398389"/>
    </source>
</evidence>
<feature type="transmembrane region" description="Helical" evidence="12">
    <location>
        <begin position="226"/>
        <end position="246"/>
    </location>
</feature>
<accession>A0A5E8BDR9</accession>
<dbReference type="GO" id="GO:0006487">
    <property type="term" value="P:protein N-linked glycosylation"/>
    <property type="evidence" value="ECO:0007669"/>
    <property type="project" value="TreeGrafter"/>
</dbReference>
<dbReference type="RefSeq" id="XP_031852964.1">
    <property type="nucleotide sequence ID" value="XM_031997073.1"/>
</dbReference>
<organism evidence="14 15">
    <name type="scientific">Magnusiomyces paraingens</name>
    <dbReference type="NCBI Taxonomy" id="2606893"/>
    <lineage>
        <taxon>Eukaryota</taxon>
        <taxon>Fungi</taxon>
        <taxon>Dikarya</taxon>
        <taxon>Ascomycota</taxon>
        <taxon>Saccharomycotina</taxon>
        <taxon>Dipodascomycetes</taxon>
        <taxon>Dipodascales</taxon>
        <taxon>Dipodascaceae</taxon>
        <taxon>Magnusiomyces</taxon>
    </lineage>
</organism>
<evidence type="ECO:0000256" key="11">
    <source>
        <dbReference type="ARBA" id="ARBA00048899"/>
    </source>
</evidence>
<evidence type="ECO:0000256" key="3">
    <source>
        <dbReference type="ARBA" id="ARBA00007063"/>
    </source>
</evidence>
<evidence type="ECO:0000256" key="12">
    <source>
        <dbReference type="RuleBase" id="RU363075"/>
    </source>
</evidence>
<dbReference type="Proteomes" id="UP000398389">
    <property type="component" value="Unassembled WGS sequence"/>
</dbReference>
<dbReference type="PANTHER" id="PTHR22760:SF1">
    <property type="entry name" value="DOL-P-MAN:MAN(7)GLCNAC(2)-PP-DOL ALPHA-1,6-MANNOSYLTRANSFERASE"/>
    <property type="match status" value="1"/>
</dbReference>
<dbReference type="PANTHER" id="PTHR22760">
    <property type="entry name" value="GLYCOSYLTRANSFERASE"/>
    <property type="match status" value="1"/>
</dbReference>
<evidence type="ECO:0000256" key="7">
    <source>
        <dbReference type="ARBA" id="ARBA00022824"/>
    </source>
</evidence>
<dbReference type="OrthoDB" id="19039at2759"/>
<evidence type="ECO:0000256" key="2">
    <source>
        <dbReference type="ARBA" id="ARBA00004922"/>
    </source>
</evidence>
<comment type="pathway">
    <text evidence="2">Protein modification; protein glycosylation.</text>
</comment>
<comment type="subcellular location">
    <subcellularLocation>
        <location evidence="1 12">Endoplasmic reticulum membrane</location>
        <topology evidence="1 12">Multi-pass membrane protein</topology>
    </subcellularLocation>
</comment>
<evidence type="ECO:0000256" key="9">
    <source>
        <dbReference type="ARBA" id="ARBA00023136"/>
    </source>
</evidence>
<keyword evidence="9 12" id="KW-0472">Membrane</keyword>
<evidence type="ECO:0000256" key="4">
    <source>
        <dbReference type="ARBA" id="ARBA00022676"/>
    </source>
</evidence>
<feature type="transmembrane region" description="Helical" evidence="12">
    <location>
        <begin position="366"/>
        <end position="385"/>
    </location>
</feature>
<evidence type="ECO:0000256" key="1">
    <source>
        <dbReference type="ARBA" id="ARBA00004477"/>
    </source>
</evidence>
<feature type="transmembrane region" description="Helical" evidence="12">
    <location>
        <begin position="282"/>
        <end position="303"/>
    </location>
</feature>
<evidence type="ECO:0000256" key="5">
    <source>
        <dbReference type="ARBA" id="ARBA00022679"/>
    </source>
</evidence>
<dbReference type="GeneID" id="43581173"/>
<feature type="transmembrane region" description="Helical" evidence="12">
    <location>
        <begin position="185"/>
        <end position="214"/>
    </location>
</feature>
<proteinExistence type="inferred from homology"/>
<keyword evidence="5" id="KW-0808">Transferase</keyword>
<dbReference type="AlphaFoldDB" id="A0A5E8BDR9"/>
<evidence type="ECO:0000256" key="13">
    <source>
        <dbReference type="SAM" id="MobiDB-lite"/>
    </source>
</evidence>
<keyword evidence="4 12" id="KW-0328">Glycosyltransferase</keyword>
<keyword evidence="6 12" id="KW-0812">Transmembrane</keyword>
<gene>
    <name evidence="14" type="ORF">SAPINGB_P002354</name>
</gene>
<evidence type="ECO:0000313" key="14">
    <source>
        <dbReference type="EMBL" id="VVT49609.1"/>
    </source>
</evidence>
<dbReference type="EC" id="2.4.1.-" evidence="12"/>
<feature type="transmembrane region" description="Helical" evidence="12">
    <location>
        <begin position="162"/>
        <end position="179"/>
    </location>
</feature>
<dbReference type="UniPathway" id="UPA00378"/>
<comment type="similarity">
    <text evidence="3 12">Belongs to the glycosyltransferase 22 family.</text>
</comment>
<comment type="function">
    <text evidence="10">Mannosyltransferase that operates in the biosynthetic pathway of dolichol-linked oligosaccharides, the glycan precursors employed in protein asparagine (N)-glycosylation. The assembly of dolichol-linked oligosaccharides begins on the cytosolic side of the endoplasmic reticulum membrane and finishes in its lumen. The sequential addition of sugars to dolichol pyrophosphate produces dolichol-linked oligosaccharides containing fourteen sugars, including two GlcNAcs, nine mannoses and three glucoses. Once assembled, the oligosaccharide is transferred from the lipid to nascent proteins by oligosaccharyltransferases. In the lumen of the endoplasmic reticulum, adds the eighth mannose residue in an alpha-1,6 linkage onto Man(7)GlcNAc(2)-PP-dolichol to produce Man(8)GlcNAc(2)-PP-dolichol.</text>
</comment>
<protein>
    <recommendedName>
        <fullName evidence="12">Mannosyltransferase</fullName>
        <ecNumber evidence="12">2.4.1.-</ecNumber>
    </recommendedName>
</protein>
<name>A0A5E8BDR9_9ASCO</name>
<keyword evidence="15" id="KW-1185">Reference proteome</keyword>
<feature type="region of interest" description="Disordered" evidence="13">
    <location>
        <begin position="577"/>
        <end position="602"/>
    </location>
</feature>
<dbReference type="GO" id="GO:0052917">
    <property type="term" value="F:dol-P-Man:Man(7)GlcNAc(2)-PP-Dol alpha-1,6-mannosyltransferase activity"/>
    <property type="evidence" value="ECO:0007669"/>
    <property type="project" value="UniProtKB-EC"/>
</dbReference>
<reference evidence="14 15" key="1">
    <citation type="submission" date="2019-09" db="EMBL/GenBank/DDBJ databases">
        <authorList>
            <person name="Brejova B."/>
        </authorList>
    </citation>
    <scope>NUCLEOTIDE SEQUENCE [LARGE SCALE GENOMIC DNA]</scope>
</reference>
<keyword evidence="8 12" id="KW-1133">Transmembrane helix</keyword>